<sequence>MNTRTPYLFKDAATAVEIKRAEDVANWPRTPATLGNHLSNGAYERVRHIDFLADKVAECAERSLFLVITIPPQHGKSELVSHYTP</sequence>
<name>X1H2S3_9ZZZZ</name>
<dbReference type="EMBL" id="BARU01030543">
    <property type="protein sequence ID" value="GAH64446.1"/>
    <property type="molecule type" value="Genomic_DNA"/>
</dbReference>
<reference evidence="1" key="1">
    <citation type="journal article" date="2014" name="Front. Microbiol.">
        <title>High frequency of phylogenetically diverse reductive dehalogenase-homologous genes in deep subseafloor sedimentary metagenomes.</title>
        <authorList>
            <person name="Kawai M."/>
            <person name="Futagami T."/>
            <person name="Toyoda A."/>
            <person name="Takaki Y."/>
            <person name="Nishi S."/>
            <person name="Hori S."/>
            <person name="Arai W."/>
            <person name="Tsubouchi T."/>
            <person name="Morono Y."/>
            <person name="Uchiyama I."/>
            <person name="Ito T."/>
            <person name="Fujiyama A."/>
            <person name="Inagaki F."/>
            <person name="Takami H."/>
        </authorList>
    </citation>
    <scope>NUCLEOTIDE SEQUENCE</scope>
    <source>
        <strain evidence="1">Expedition CK06-06</strain>
    </source>
</reference>
<comment type="caution">
    <text evidence="1">The sequence shown here is derived from an EMBL/GenBank/DDBJ whole genome shotgun (WGS) entry which is preliminary data.</text>
</comment>
<protein>
    <submittedName>
        <fullName evidence="1">Uncharacterized protein</fullName>
    </submittedName>
</protein>
<evidence type="ECO:0000313" key="1">
    <source>
        <dbReference type="EMBL" id="GAH64446.1"/>
    </source>
</evidence>
<gene>
    <name evidence="1" type="ORF">S03H2_48445</name>
</gene>
<accession>X1H2S3</accession>
<feature type="non-terminal residue" evidence="1">
    <location>
        <position position="85"/>
    </location>
</feature>
<proteinExistence type="predicted"/>
<dbReference type="AlphaFoldDB" id="X1H2S3"/>
<organism evidence="1">
    <name type="scientific">marine sediment metagenome</name>
    <dbReference type="NCBI Taxonomy" id="412755"/>
    <lineage>
        <taxon>unclassified sequences</taxon>
        <taxon>metagenomes</taxon>
        <taxon>ecological metagenomes</taxon>
    </lineage>
</organism>